<organism evidence="5 6">
    <name type="scientific">Agromyces ramosus</name>
    <dbReference type="NCBI Taxonomy" id="33879"/>
    <lineage>
        <taxon>Bacteria</taxon>
        <taxon>Bacillati</taxon>
        <taxon>Actinomycetota</taxon>
        <taxon>Actinomycetes</taxon>
        <taxon>Micrococcales</taxon>
        <taxon>Microbacteriaceae</taxon>
        <taxon>Agromyces</taxon>
    </lineage>
</organism>
<keyword evidence="2" id="KW-0067">ATP-binding</keyword>
<dbReference type="InterPro" id="IPR000792">
    <property type="entry name" value="Tscrpt_reg_LuxR_C"/>
</dbReference>
<keyword evidence="1" id="KW-0547">Nucleotide-binding</keyword>
<dbReference type="InterPro" id="IPR036388">
    <property type="entry name" value="WH-like_DNA-bd_sf"/>
</dbReference>
<dbReference type="SUPFAM" id="SSF46894">
    <property type="entry name" value="C-terminal effector domain of the bipartite response regulators"/>
    <property type="match status" value="1"/>
</dbReference>
<keyword evidence="6" id="KW-1185">Reference proteome</keyword>
<name>A0ABU0R746_9MICO</name>
<accession>A0ABU0R746</accession>
<dbReference type="SUPFAM" id="SSF52540">
    <property type="entry name" value="P-loop containing nucleoside triphosphate hydrolases"/>
    <property type="match status" value="1"/>
</dbReference>
<dbReference type="InterPro" id="IPR016032">
    <property type="entry name" value="Sig_transdc_resp-reg_C-effctor"/>
</dbReference>
<dbReference type="InterPro" id="IPR027417">
    <property type="entry name" value="P-loop_NTPase"/>
</dbReference>
<dbReference type="PANTHER" id="PTHR16305:SF35">
    <property type="entry name" value="TRANSCRIPTIONAL ACTIVATOR DOMAIN"/>
    <property type="match status" value="1"/>
</dbReference>
<evidence type="ECO:0000313" key="5">
    <source>
        <dbReference type="EMBL" id="MDQ0893916.1"/>
    </source>
</evidence>
<protein>
    <submittedName>
        <fullName evidence="5">DNA-binding CsgD family transcriptional regulator/BMFP domain-containing protein YqiC</fullName>
    </submittedName>
</protein>
<evidence type="ECO:0000259" key="4">
    <source>
        <dbReference type="PROSITE" id="PS50043"/>
    </source>
</evidence>
<evidence type="ECO:0000256" key="2">
    <source>
        <dbReference type="ARBA" id="ARBA00022840"/>
    </source>
</evidence>
<feature type="coiled-coil region" evidence="3">
    <location>
        <begin position="679"/>
        <end position="706"/>
    </location>
</feature>
<dbReference type="GO" id="GO:0003677">
    <property type="term" value="F:DNA binding"/>
    <property type="evidence" value="ECO:0007669"/>
    <property type="project" value="UniProtKB-KW"/>
</dbReference>
<dbReference type="InterPro" id="IPR041664">
    <property type="entry name" value="AAA_16"/>
</dbReference>
<gene>
    <name evidence="5" type="ORF">QFZ26_001471</name>
</gene>
<dbReference type="PANTHER" id="PTHR16305">
    <property type="entry name" value="TESTICULAR SOLUBLE ADENYLYL CYCLASE"/>
    <property type="match status" value="1"/>
</dbReference>
<dbReference type="PRINTS" id="PR00038">
    <property type="entry name" value="HTHLUXR"/>
</dbReference>
<feature type="domain" description="HTH luxR-type" evidence="4">
    <location>
        <begin position="852"/>
        <end position="917"/>
    </location>
</feature>
<sequence length="921" mass="98441">MTIVEGEAGIGKSRLVRELADDPALSGMLVLIGQCEQLHEPFPLGPVLDALQQAAPAIRPESLGAVTGALAPLMPEIAHLLPPPPPAAAEEGAARHQVFRAATALLEHLGPVALVLEDAHWADSGTFDLLSFLAFHQPANVAVLLTTRVESGPLPVVEAFARAPAGPAKVLTLAPLDSAEVQEFSRRILGVDLPARVADELREKTGGIPFVLEEVLRTLLERLPERPDLLDSLAVPTALRDVMLQRLSTLDPVAREIVGVASVLARRVDVELLSSVAERSTREVVGAIASAQAVGLLQDENDHPQFRHALAQQVVYESLPATSRRWLHERAAVAISALPGAAPSARLAYHSKRAGNTVQFVRYAEQAADLAVTRGDDSAAARFLLEVVESGRVPFATRLRLAARLGRVAIDGLAHAEAVPILTRLLDGGSLEPALRGELRFALGRMLRQQGLARAGFELIRLSLPDLHDRPALAAKALAVLAVPETVLGAHVREHADWCEQAEQAARSAEDPDVELAVRIARASLLLEQGDPAAWRLIDDVRGGPALESNPREHARACVNWAQGALHIGHVHRADALLAEAKQVMARADYVRVVGVIDLVTLATDFSAGRWDTISERVDAFVDQPAEFGGAVLDARLLQGALLASTGSATEAARALRSLIQDAEELGAVWPLLAARTTLARLLLTVEDLEAALEEAARALDLVRAKGLWAWAGEPVQCIVEARVALDDVAQIESLVEQLGANIEGADAPLAHAALLSCRAIMAHRTGDAEVERMLAEAVSTLHRAGVRLAEGRSAERLGGFRLSHGDDRGSASLESALGIFGELGARREFSRVARTMREHGIAIPSRWRGGRRSLGVELSEREREVAELAAAGLTNKEIAAELFLSMRTVESHMSKALHKLGARSRRELADALPDAATGDS</sequence>
<dbReference type="Proteomes" id="UP001239083">
    <property type="component" value="Unassembled WGS sequence"/>
</dbReference>
<comment type="caution">
    <text evidence="5">The sequence shown here is derived from an EMBL/GenBank/DDBJ whole genome shotgun (WGS) entry which is preliminary data.</text>
</comment>
<dbReference type="SMART" id="SM00421">
    <property type="entry name" value="HTH_LUXR"/>
    <property type="match status" value="1"/>
</dbReference>
<dbReference type="PROSITE" id="PS50043">
    <property type="entry name" value="HTH_LUXR_2"/>
    <property type="match status" value="1"/>
</dbReference>
<keyword evidence="5" id="KW-0238">DNA-binding</keyword>
<evidence type="ECO:0000256" key="3">
    <source>
        <dbReference type="SAM" id="Coils"/>
    </source>
</evidence>
<dbReference type="Gene3D" id="1.10.10.10">
    <property type="entry name" value="Winged helix-like DNA-binding domain superfamily/Winged helix DNA-binding domain"/>
    <property type="match status" value="1"/>
</dbReference>
<proteinExistence type="predicted"/>
<keyword evidence="3" id="KW-0175">Coiled coil</keyword>
<dbReference type="EMBL" id="JAUSYY010000001">
    <property type="protein sequence ID" value="MDQ0893916.1"/>
    <property type="molecule type" value="Genomic_DNA"/>
</dbReference>
<dbReference type="Pfam" id="PF00196">
    <property type="entry name" value="GerE"/>
    <property type="match status" value="1"/>
</dbReference>
<evidence type="ECO:0000256" key="1">
    <source>
        <dbReference type="ARBA" id="ARBA00022741"/>
    </source>
</evidence>
<dbReference type="Pfam" id="PF13191">
    <property type="entry name" value="AAA_16"/>
    <property type="match status" value="1"/>
</dbReference>
<dbReference type="CDD" id="cd06170">
    <property type="entry name" value="LuxR_C_like"/>
    <property type="match status" value="1"/>
</dbReference>
<reference evidence="5 6" key="1">
    <citation type="submission" date="2023-07" db="EMBL/GenBank/DDBJ databases">
        <title>Comparative genomics of wheat-associated soil bacteria to identify genetic determinants of phenazine resistance.</title>
        <authorList>
            <person name="Mouncey N."/>
        </authorList>
    </citation>
    <scope>NUCLEOTIDE SEQUENCE [LARGE SCALE GENOMIC DNA]</scope>
    <source>
        <strain evidence="5 6">V3I3</strain>
    </source>
</reference>
<evidence type="ECO:0000313" key="6">
    <source>
        <dbReference type="Proteomes" id="UP001239083"/>
    </source>
</evidence>